<dbReference type="InterPro" id="IPR029036">
    <property type="entry name" value="P5CR_dimer"/>
</dbReference>
<comment type="subcellular location">
    <subcellularLocation>
        <location evidence="4">Cytoplasm</location>
    </subcellularLocation>
</comment>
<keyword evidence="3 4" id="KW-0560">Oxidoreductase</keyword>
<keyword evidence="2 4" id="KW-0521">NADP</keyword>
<evidence type="ECO:0000313" key="10">
    <source>
        <dbReference type="Proteomes" id="UP000241362"/>
    </source>
</evidence>
<organism evidence="9 10">
    <name type="scientific">Fuscovulum blasticum DSM 2131</name>
    <dbReference type="NCBI Taxonomy" id="1188250"/>
    <lineage>
        <taxon>Bacteria</taxon>
        <taxon>Pseudomonadati</taxon>
        <taxon>Pseudomonadota</taxon>
        <taxon>Alphaproteobacteria</taxon>
        <taxon>Rhodobacterales</taxon>
        <taxon>Paracoccaceae</taxon>
        <taxon>Pseudogemmobacter</taxon>
    </lineage>
</organism>
<comment type="pathway">
    <text evidence="4">Amino-acid biosynthesis; L-proline biosynthesis; L-proline from L-glutamate 5-semialdehyde: step 1/1.</text>
</comment>
<dbReference type="Gene3D" id="1.10.3730.10">
    <property type="entry name" value="ProC C-terminal domain-like"/>
    <property type="match status" value="1"/>
</dbReference>
<keyword evidence="4" id="KW-0028">Amino-acid biosynthesis</keyword>
<evidence type="ECO:0000256" key="1">
    <source>
        <dbReference type="ARBA" id="ARBA00005525"/>
    </source>
</evidence>
<keyword evidence="4" id="KW-0641">Proline biosynthesis</keyword>
<dbReference type="InterPro" id="IPR028939">
    <property type="entry name" value="P5C_Rdtase_cat_N"/>
</dbReference>
<dbReference type="UniPathway" id="UPA00098">
    <property type="reaction ID" value="UER00361"/>
</dbReference>
<dbReference type="GO" id="GO:0005737">
    <property type="term" value="C:cytoplasm"/>
    <property type="evidence" value="ECO:0007669"/>
    <property type="project" value="UniProtKB-SubCell"/>
</dbReference>
<gene>
    <name evidence="4" type="primary">proC</name>
    <name evidence="9" type="ORF">C5F44_04650</name>
</gene>
<dbReference type="GO" id="GO:0055129">
    <property type="term" value="P:L-proline biosynthetic process"/>
    <property type="evidence" value="ECO:0007669"/>
    <property type="project" value="UniProtKB-UniRule"/>
</dbReference>
<dbReference type="InterPro" id="IPR000304">
    <property type="entry name" value="Pyrroline-COOH_reductase"/>
</dbReference>
<keyword evidence="4" id="KW-0963">Cytoplasm</keyword>
<proteinExistence type="inferred from homology"/>
<dbReference type="PIRSF" id="PIRSF000193">
    <property type="entry name" value="Pyrrol-5-carb_rd"/>
    <property type="match status" value="1"/>
</dbReference>
<dbReference type="PANTHER" id="PTHR11645">
    <property type="entry name" value="PYRROLINE-5-CARBOXYLATE REDUCTASE"/>
    <property type="match status" value="1"/>
</dbReference>
<dbReference type="GO" id="GO:0004735">
    <property type="term" value="F:pyrroline-5-carboxylate reductase activity"/>
    <property type="evidence" value="ECO:0007669"/>
    <property type="project" value="UniProtKB-UniRule"/>
</dbReference>
<reference evidence="9 10" key="1">
    <citation type="submission" date="2018-03" db="EMBL/GenBank/DDBJ databases">
        <title>Rhodobacter blasticus.</title>
        <authorList>
            <person name="Meyer T.E."/>
            <person name="Miller S."/>
            <person name="Lodha T."/>
            <person name="Gandham S."/>
            <person name="Chintalapati S."/>
            <person name="Chintalapati V.R."/>
        </authorList>
    </citation>
    <scope>NUCLEOTIDE SEQUENCE [LARGE SCALE GENOMIC DNA]</scope>
    <source>
        <strain evidence="9 10">DSM 2131</strain>
    </source>
</reference>
<comment type="caution">
    <text evidence="9">The sequence shown here is derived from an EMBL/GenBank/DDBJ whole genome shotgun (WGS) entry which is preliminary data.</text>
</comment>
<comment type="similarity">
    <text evidence="1 4">Belongs to the pyrroline-5-carboxylate reductase family.</text>
</comment>
<evidence type="ECO:0000256" key="4">
    <source>
        <dbReference type="HAMAP-Rule" id="MF_01925"/>
    </source>
</evidence>
<dbReference type="InterPro" id="IPR036291">
    <property type="entry name" value="NAD(P)-bd_dom_sf"/>
</dbReference>
<dbReference type="AlphaFoldDB" id="A0A2T4JCM4"/>
<feature type="domain" description="Pyrroline-5-carboxylate reductase dimerisation" evidence="8">
    <location>
        <begin position="162"/>
        <end position="268"/>
    </location>
</feature>
<evidence type="ECO:0000256" key="3">
    <source>
        <dbReference type="ARBA" id="ARBA00023002"/>
    </source>
</evidence>
<dbReference type="NCBIfam" id="TIGR00112">
    <property type="entry name" value="proC"/>
    <property type="match status" value="1"/>
</dbReference>
<feature type="domain" description="Pyrroline-5-carboxylate reductase catalytic N-terminal" evidence="7">
    <location>
        <begin position="13"/>
        <end position="97"/>
    </location>
</feature>
<dbReference type="FunFam" id="1.10.3730.10:FF:000001">
    <property type="entry name" value="Pyrroline-5-carboxylate reductase"/>
    <property type="match status" value="1"/>
</dbReference>
<accession>A0A2T4JCM4</accession>
<evidence type="ECO:0000256" key="6">
    <source>
        <dbReference type="PIRSR" id="PIRSR000193-1"/>
    </source>
</evidence>
<dbReference type="Gene3D" id="3.40.50.720">
    <property type="entry name" value="NAD(P)-binding Rossmann-like Domain"/>
    <property type="match status" value="1"/>
</dbReference>
<dbReference type="EMBL" id="PZKE01000003">
    <property type="protein sequence ID" value="PTE15662.1"/>
    <property type="molecule type" value="Genomic_DNA"/>
</dbReference>
<protein>
    <recommendedName>
        <fullName evidence="4 5">Pyrroline-5-carboxylate reductase</fullName>
        <shortName evidence="4">P5C reductase</shortName>
        <shortName evidence="4">P5CR</shortName>
        <ecNumber evidence="4 5">1.5.1.2</ecNumber>
    </recommendedName>
    <alternativeName>
        <fullName evidence="4">PCA reductase</fullName>
    </alternativeName>
</protein>
<dbReference type="HAMAP" id="MF_01925">
    <property type="entry name" value="P5C_reductase"/>
    <property type="match status" value="1"/>
</dbReference>
<dbReference type="Proteomes" id="UP000241362">
    <property type="component" value="Unassembled WGS sequence"/>
</dbReference>
<evidence type="ECO:0000313" key="9">
    <source>
        <dbReference type="EMBL" id="PTE15662.1"/>
    </source>
</evidence>
<dbReference type="SUPFAM" id="SSF48179">
    <property type="entry name" value="6-phosphogluconate dehydrogenase C-terminal domain-like"/>
    <property type="match status" value="1"/>
</dbReference>
<evidence type="ECO:0000259" key="7">
    <source>
        <dbReference type="Pfam" id="PF03807"/>
    </source>
</evidence>
<evidence type="ECO:0000259" key="8">
    <source>
        <dbReference type="Pfam" id="PF14748"/>
    </source>
</evidence>
<dbReference type="PANTHER" id="PTHR11645:SF0">
    <property type="entry name" value="PYRROLINE-5-CARBOXYLATE REDUCTASE 3"/>
    <property type="match status" value="1"/>
</dbReference>
<feature type="binding site" evidence="6">
    <location>
        <position position="56"/>
    </location>
    <ligand>
        <name>NADPH</name>
        <dbReference type="ChEBI" id="CHEBI:57783"/>
    </ligand>
</feature>
<dbReference type="EC" id="1.5.1.2" evidence="4 5"/>
<feature type="binding site" evidence="6">
    <location>
        <begin position="69"/>
        <end position="72"/>
    </location>
    <ligand>
        <name>NADP(+)</name>
        <dbReference type="ChEBI" id="CHEBI:58349"/>
    </ligand>
</feature>
<comment type="function">
    <text evidence="4">Catalyzes the reduction of 1-pyrroline-5-carboxylate (PCA) to L-proline.</text>
</comment>
<dbReference type="InterPro" id="IPR008927">
    <property type="entry name" value="6-PGluconate_DH-like_C_sf"/>
</dbReference>
<feature type="binding site" evidence="6">
    <location>
        <begin position="14"/>
        <end position="19"/>
    </location>
    <ligand>
        <name>NADP(+)</name>
        <dbReference type="ChEBI" id="CHEBI:58349"/>
    </ligand>
</feature>
<evidence type="ECO:0000256" key="2">
    <source>
        <dbReference type="ARBA" id="ARBA00022857"/>
    </source>
</evidence>
<dbReference type="Pfam" id="PF14748">
    <property type="entry name" value="P5CR_dimer"/>
    <property type="match status" value="1"/>
</dbReference>
<comment type="catalytic activity">
    <reaction evidence="4">
        <text>L-proline + NADP(+) = (S)-1-pyrroline-5-carboxylate + NADPH + 2 H(+)</text>
        <dbReference type="Rhea" id="RHEA:14109"/>
        <dbReference type="ChEBI" id="CHEBI:15378"/>
        <dbReference type="ChEBI" id="CHEBI:17388"/>
        <dbReference type="ChEBI" id="CHEBI:57783"/>
        <dbReference type="ChEBI" id="CHEBI:58349"/>
        <dbReference type="ChEBI" id="CHEBI:60039"/>
        <dbReference type="EC" id="1.5.1.2"/>
    </reaction>
</comment>
<comment type="catalytic activity">
    <reaction evidence="4">
        <text>L-proline + NAD(+) = (S)-1-pyrroline-5-carboxylate + NADH + 2 H(+)</text>
        <dbReference type="Rhea" id="RHEA:14105"/>
        <dbReference type="ChEBI" id="CHEBI:15378"/>
        <dbReference type="ChEBI" id="CHEBI:17388"/>
        <dbReference type="ChEBI" id="CHEBI:57540"/>
        <dbReference type="ChEBI" id="CHEBI:57945"/>
        <dbReference type="ChEBI" id="CHEBI:60039"/>
        <dbReference type="EC" id="1.5.1.2"/>
    </reaction>
</comment>
<sequence>MSLEIVAREGLVLLGCGKMGSALLAGWLKAGLPASSFWVIEPNPSDWLQSTGVHLNEGVPQAPGVAVLAVKPQMMGAALPALQALGNGRTLFLSIAAGTTIAAFEEVLGNRTPLVRAMPNTPAMVGRGISGICANASAGAAGLALGQALMEAVGQVVTLDGEHQIDAVTALSGGGPAYVFHLIEAMAQAGVAQGLSEEVAMQLARATVCGAGELAYRSPESAAQLRINVTSPGGTTAEGLKVLMNPDSGFPALLTRAVKAAADRGRELGK</sequence>
<dbReference type="Pfam" id="PF03807">
    <property type="entry name" value="F420_oxidored"/>
    <property type="match status" value="1"/>
</dbReference>
<name>A0A2T4JCM4_FUSBL</name>
<dbReference type="RefSeq" id="WP_107672338.1">
    <property type="nucleotide sequence ID" value="NZ_PZKE01000003.1"/>
</dbReference>
<dbReference type="SUPFAM" id="SSF51735">
    <property type="entry name" value="NAD(P)-binding Rossmann-fold domains"/>
    <property type="match status" value="1"/>
</dbReference>
<evidence type="ECO:0000256" key="5">
    <source>
        <dbReference type="NCBIfam" id="TIGR00112"/>
    </source>
</evidence>
<keyword evidence="10" id="KW-1185">Reference proteome</keyword>